<dbReference type="Proteomes" id="UP001201812">
    <property type="component" value="Unassembled WGS sequence"/>
</dbReference>
<evidence type="ECO:0000313" key="2">
    <source>
        <dbReference type="EMBL" id="KAI1707949.1"/>
    </source>
</evidence>
<comment type="caution">
    <text evidence="2">The sequence shown here is derived from an EMBL/GenBank/DDBJ whole genome shotgun (WGS) entry which is preliminary data.</text>
</comment>
<evidence type="ECO:0000313" key="3">
    <source>
        <dbReference type="Proteomes" id="UP001201812"/>
    </source>
</evidence>
<dbReference type="Gene3D" id="3.30.710.10">
    <property type="entry name" value="Potassium Channel Kv1.1, Chain A"/>
    <property type="match status" value="1"/>
</dbReference>
<reference evidence="2" key="1">
    <citation type="submission" date="2022-01" db="EMBL/GenBank/DDBJ databases">
        <title>Genome Sequence Resource for Two Populations of Ditylenchus destructor, the Migratory Endoparasitic Phytonematode.</title>
        <authorList>
            <person name="Zhang H."/>
            <person name="Lin R."/>
            <person name="Xie B."/>
        </authorList>
    </citation>
    <scope>NUCLEOTIDE SEQUENCE</scope>
    <source>
        <strain evidence="2">BazhouSP</strain>
    </source>
</reference>
<dbReference type="AlphaFoldDB" id="A0AAD4R3Z2"/>
<sequence>MRGKFSLIKQDKKSSKDRQYVSEFKCVFHKCNTKKELGKFFPFHEVANNSTYVQDGKIRVQLKFIITTVQMNQYPHYDFNQPTESCDGKILVENHIFNINKKYLAMHSAYFDRMFFSDFKEKNADVIELKDVSHKLFAEFLQVIYPSRKKVDKKRVQDMLLLADRYQVPTLTGLCEDFLLSRDCHFTAQQKLKLSDKYNLIRLQATLLRKMDDEVAIKKSKGMAGLSDGLKAAIARKSLSVKDTKKVKPKAEADNRMEVD</sequence>
<dbReference type="PANTHER" id="PTHR47022:SF1">
    <property type="entry name" value="BTB AND MATH DOMAIN-CONTAINING PROTEIN 36-RELATED"/>
    <property type="match status" value="1"/>
</dbReference>
<accession>A0AAD4R3Z2</accession>
<feature type="domain" description="BTB" evidence="1">
    <location>
        <begin position="86"/>
        <end position="153"/>
    </location>
</feature>
<dbReference type="SMART" id="SM00225">
    <property type="entry name" value="BTB"/>
    <property type="match status" value="1"/>
</dbReference>
<dbReference type="SUPFAM" id="SSF54695">
    <property type="entry name" value="POZ domain"/>
    <property type="match status" value="1"/>
</dbReference>
<dbReference type="InterPro" id="IPR000210">
    <property type="entry name" value="BTB/POZ_dom"/>
</dbReference>
<dbReference type="PANTHER" id="PTHR47022">
    <property type="entry name" value="BTB AND MATH DOMAIN-CONTAINING PROTEIN 36-RELATED"/>
    <property type="match status" value="1"/>
</dbReference>
<keyword evidence="3" id="KW-1185">Reference proteome</keyword>
<proteinExistence type="predicted"/>
<organism evidence="2 3">
    <name type="scientific">Ditylenchus destructor</name>
    <dbReference type="NCBI Taxonomy" id="166010"/>
    <lineage>
        <taxon>Eukaryota</taxon>
        <taxon>Metazoa</taxon>
        <taxon>Ecdysozoa</taxon>
        <taxon>Nematoda</taxon>
        <taxon>Chromadorea</taxon>
        <taxon>Rhabditida</taxon>
        <taxon>Tylenchina</taxon>
        <taxon>Tylenchomorpha</taxon>
        <taxon>Sphaerularioidea</taxon>
        <taxon>Anguinidae</taxon>
        <taxon>Anguininae</taxon>
        <taxon>Ditylenchus</taxon>
    </lineage>
</organism>
<gene>
    <name evidence="2" type="ORF">DdX_12181</name>
</gene>
<dbReference type="Pfam" id="PF00651">
    <property type="entry name" value="BTB"/>
    <property type="match status" value="1"/>
</dbReference>
<protein>
    <submittedName>
        <fullName evidence="2">BTB/POZ domain-containing protein</fullName>
    </submittedName>
</protein>
<name>A0AAD4R3Z2_9BILA</name>
<dbReference type="InterPro" id="IPR011333">
    <property type="entry name" value="SKP1/BTB/POZ_sf"/>
</dbReference>
<dbReference type="CDD" id="cd18186">
    <property type="entry name" value="BTB_POZ_ZBTB_KLHL-like"/>
    <property type="match status" value="1"/>
</dbReference>
<evidence type="ECO:0000259" key="1">
    <source>
        <dbReference type="PROSITE" id="PS50097"/>
    </source>
</evidence>
<dbReference type="PROSITE" id="PS50097">
    <property type="entry name" value="BTB"/>
    <property type="match status" value="1"/>
</dbReference>
<dbReference type="EMBL" id="JAKKPZ010000038">
    <property type="protein sequence ID" value="KAI1707949.1"/>
    <property type="molecule type" value="Genomic_DNA"/>
</dbReference>